<dbReference type="Pfam" id="PF08208">
    <property type="entry name" value="RNA_polI_A34"/>
    <property type="match status" value="1"/>
</dbReference>
<feature type="compositionally biased region" description="Basic residues" evidence="1">
    <location>
        <begin position="230"/>
        <end position="239"/>
    </location>
</feature>
<dbReference type="OrthoDB" id="10071093at2759"/>
<comment type="caution">
    <text evidence="2">The sequence shown here is derived from an EMBL/GenBank/DDBJ whole genome shotgun (WGS) entry which is preliminary data.</text>
</comment>
<reference evidence="2 3" key="1">
    <citation type="journal article" date="2019" name="Mol. Ecol. Resour.">
        <title>Chromosome-level genome assembly of Triplophysa tibetana, a fish adapted to the harsh high-altitude environment of the Tibetan Plateau.</title>
        <authorList>
            <person name="Yang X."/>
            <person name="Liu H."/>
            <person name="Ma Z."/>
            <person name="Zou Y."/>
            <person name="Zou M."/>
            <person name="Mao Y."/>
            <person name="Li X."/>
            <person name="Wang H."/>
            <person name="Chen T."/>
            <person name="Wang W."/>
            <person name="Yang R."/>
        </authorList>
    </citation>
    <scope>NUCLEOTIDE SEQUENCE [LARGE SCALE GENOMIC DNA]</scope>
    <source>
        <strain evidence="2">TTIB1903HZAU</strain>
        <tissue evidence="2">Muscle</tissue>
    </source>
</reference>
<gene>
    <name evidence="2" type="ORF">E1301_Tti007908</name>
</gene>
<dbReference type="Gene3D" id="6.20.250.70">
    <property type="match status" value="1"/>
</dbReference>
<name>A0A5A9MYG8_9TELE</name>
<evidence type="ECO:0008006" key="4">
    <source>
        <dbReference type="Google" id="ProtNLM"/>
    </source>
</evidence>
<evidence type="ECO:0000313" key="3">
    <source>
        <dbReference type="Proteomes" id="UP000324632"/>
    </source>
</evidence>
<dbReference type="Proteomes" id="UP000324632">
    <property type="component" value="Chromosome 25"/>
</dbReference>
<accession>A0A5A9MYG8</accession>
<dbReference type="InterPro" id="IPR013240">
    <property type="entry name" value="DNA-dir_RNA_pol1_su_RPA34"/>
</dbReference>
<feature type="compositionally biased region" description="Basic residues" evidence="1">
    <location>
        <begin position="269"/>
        <end position="278"/>
    </location>
</feature>
<dbReference type="GO" id="GO:0006360">
    <property type="term" value="P:transcription by RNA polymerase I"/>
    <property type="evidence" value="ECO:0007669"/>
    <property type="project" value="InterPro"/>
</dbReference>
<feature type="region of interest" description="Disordered" evidence="1">
    <location>
        <begin position="162"/>
        <end position="278"/>
    </location>
</feature>
<sequence length="278" mass="31213">MSSGEDESSRNVKYQTPADFVPFSYDLSTSVLSDEHKELWLIKAPARFDPKCFANLKVPLSGFEMVRSSGSTPQDYSVLNSRTAPSDLHLLIVDRGNQTTSLSASGFSGVLNISESYGNCSENQGPIAIPAAPAPCIPPGLKQRFQPFGSSVAAHVDKQVAAVSSTSPERTMLDPDVSRERRKKKKKKDKRNEVEANREDPIKQEPMQTESHQREMPDVPLEEVPTEERRKKKKIKRERKRSEETVDSSLTFKTETLDPSYPDFDTPVKKKKKKSRNE</sequence>
<feature type="compositionally biased region" description="Basic residues" evidence="1">
    <location>
        <begin position="180"/>
        <end position="189"/>
    </location>
</feature>
<protein>
    <recommendedName>
        <fullName evidence="4">DNA-directed RNA polymerase I subunit RPA34</fullName>
    </recommendedName>
</protein>
<proteinExistence type="predicted"/>
<dbReference type="EMBL" id="SOYY01000025">
    <property type="protein sequence ID" value="KAA0702083.1"/>
    <property type="molecule type" value="Genomic_DNA"/>
</dbReference>
<organism evidence="2 3">
    <name type="scientific">Triplophysa tibetana</name>
    <dbReference type="NCBI Taxonomy" id="1572043"/>
    <lineage>
        <taxon>Eukaryota</taxon>
        <taxon>Metazoa</taxon>
        <taxon>Chordata</taxon>
        <taxon>Craniata</taxon>
        <taxon>Vertebrata</taxon>
        <taxon>Euteleostomi</taxon>
        <taxon>Actinopterygii</taxon>
        <taxon>Neopterygii</taxon>
        <taxon>Teleostei</taxon>
        <taxon>Ostariophysi</taxon>
        <taxon>Cypriniformes</taxon>
        <taxon>Nemacheilidae</taxon>
        <taxon>Triplophysa</taxon>
    </lineage>
</organism>
<dbReference type="AlphaFoldDB" id="A0A5A9MYG8"/>
<evidence type="ECO:0000256" key="1">
    <source>
        <dbReference type="SAM" id="MobiDB-lite"/>
    </source>
</evidence>
<feature type="compositionally biased region" description="Basic and acidic residues" evidence="1">
    <location>
        <begin position="190"/>
        <end position="203"/>
    </location>
</feature>
<evidence type="ECO:0000313" key="2">
    <source>
        <dbReference type="EMBL" id="KAA0702083.1"/>
    </source>
</evidence>
<keyword evidence="3" id="KW-1185">Reference proteome</keyword>